<dbReference type="Pfam" id="PF12796">
    <property type="entry name" value="Ank_2"/>
    <property type="match status" value="1"/>
</dbReference>
<dbReference type="SMART" id="SM00248">
    <property type="entry name" value="ANK"/>
    <property type="match status" value="4"/>
</dbReference>
<dbReference type="PROSITE" id="PS50297">
    <property type="entry name" value="ANK_REP_REGION"/>
    <property type="match status" value="3"/>
</dbReference>
<dbReference type="Proteomes" id="UP000424527">
    <property type="component" value="Unassembled WGS sequence"/>
</dbReference>
<keyword evidence="5" id="KW-1185">Reference proteome</keyword>
<dbReference type="PROSITE" id="PS50088">
    <property type="entry name" value="ANK_REPEAT"/>
    <property type="match status" value="3"/>
</dbReference>
<sequence length="276" mass="29882">MIRLPKKNRTSHQSYKNPLIQADREGGILTAALQLVGAFIRIWSAAMDGDLQRVQSFIQKGADPNLRDSAGYTALHYASRSGHLAVCSLLLQSGACASPRTPGGATPLHRSAYCGHLDVVGLLLQHRADPTLCDDDGATPLHKAAERGHEDVCQLLVERCPALCSHENKRRQLPYQLAPRGDLQELLKPPRSEKRLRELSLGPPVGGVSKLPSNHIQCCDWRGARPHLELIAADATPAQGEMGVDGVETGVEKLSQESCLRSATQLRSPIRPGSPV</sequence>
<dbReference type="EMBL" id="REGW02000009">
    <property type="protein sequence ID" value="KAE8292608.1"/>
    <property type="molecule type" value="Genomic_DNA"/>
</dbReference>
<name>A0A6G0IM53_LARCR</name>
<dbReference type="PANTHER" id="PTHR24171:SF9">
    <property type="entry name" value="ANKYRIN REPEAT DOMAIN-CONTAINING PROTEIN 39"/>
    <property type="match status" value="1"/>
</dbReference>
<evidence type="ECO:0000256" key="2">
    <source>
        <dbReference type="ARBA" id="ARBA00023043"/>
    </source>
</evidence>
<evidence type="ECO:0000256" key="1">
    <source>
        <dbReference type="ARBA" id="ARBA00022737"/>
    </source>
</evidence>
<dbReference type="Pfam" id="PF00023">
    <property type="entry name" value="Ank"/>
    <property type="match status" value="1"/>
</dbReference>
<gene>
    <name evidence="4" type="ORF">D5F01_LYC09980</name>
</gene>
<dbReference type="GO" id="GO:0070531">
    <property type="term" value="C:BRCA1-A complex"/>
    <property type="evidence" value="ECO:0007669"/>
    <property type="project" value="TreeGrafter"/>
</dbReference>
<organism evidence="4 5">
    <name type="scientific">Larimichthys crocea</name>
    <name type="common">Large yellow croaker</name>
    <name type="synonym">Pseudosciaena crocea</name>
    <dbReference type="NCBI Taxonomy" id="215358"/>
    <lineage>
        <taxon>Eukaryota</taxon>
        <taxon>Metazoa</taxon>
        <taxon>Chordata</taxon>
        <taxon>Craniata</taxon>
        <taxon>Vertebrata</taxon>
        <taxon>Euteleostomi</taxon>
        <taxon>Actinopterygii</taxon>
        <taxon>Neopterygii</taxon>
        <taxon>Teleostei</taxon>
        <taxon>Neoteleostei</taxon>
        <taxon>Acanthomorphata</taxon>
        <taxon>Eupercaria</taxon>
        <taxon>Sciaenidae</taxon>
        <taxon>Larimichthys</taxon>
    </lineage>
</organism>
<dbReference type="PANTHER" id="PTHR24171">
    <property type="entry name" value="ANKYRIN REPEAT DOMAIN-CONTAINING PROTEIN 39-RELATED"/>
    <property type="match status" value="1"/>
</dbReference>
<evidence type="ECO:0000313" key="4">
    <source>
        <dbReference type="EMBL" id="KAE8292608.1"/>
    </source>
</evidence>
<accession>A0A6G0IM53</accession>
<dbReference type="GO" id="GO:0031436">
    <property type="term" value="C:BRCA1-BARD1 complex"/>
    <property type="evidence" value="ECO:0007669"/>
    <property type="project" value="TreeGrafter"/>
</dbReference>
<dbReference type="GO" id="GO:0085020">
    <property type="term" value="P:protein K6-linked ubiquitination"/>
    <property type="evidence" value="ECO:0007669"/>
    <property type="project" value="TreeGrafter"/>
</dbReference>
<proteinExistence type="predicted"/>
<dbReference type="SUPFAM" id="SSF48403">
    <property type="entry name" value="Ankyrin repeat"/>
    <property type="match status" value="1"/>
</dbReference>
<dbReference type="GO" id="GO:0004842">
    <property type="term" value="F:ubiquitin-protein transferase activity"/>
    <property type="evidence" value="ECO:0007669"/>
    <property type="project" value="TreeGrafter"/>
</dbReference>
<keyword evidence="1" id="KW-0677">Repeat</keyword>
<dbReference type="InterPro" id="IPR002110">
    <property type="entry name" value="Ankyrin_rpt"/>
</dbReference>
<feature type="repeat" description="ANK" evidence="3">
    <location>
        <begin position="103"/>
        <end position="135"/>
    </location>
</feature>
<comment type="caution">
    <text evidence="4">The sequence shown here is derived from an EMBL/GenBank/DDBJ whole genome shotgun (WGS) entry which is preliminary data.</text>
</comment>
<feature type="repeat" description="ANK" evidence="3">
    <location>
        <begin position="136"/>
        <end position="159"/>
    </location>
</feature>
<keyword evidence="2 3" id="KW-0040">ANK repeat</keyword>
<dbReference type="AlphaFoldDB" id="A0A6G0IM53"/>
<reference evidence="4 5" key="1">
    <citation type="submission" date="2019-07" db="EMBL/GenBank/DDBJ databases">
        <title>Chromosome genome assembly for large yellow croaker.</title>
        <authorList>
            <person name="Xiao S."/>
        </authorList>
    </citation>
    <scope>NUCLEOTIDE SEQUENCE [LARGE SCALE GENOMIC DNA]</scope>
    <source>
        <strain evidence="4">JMULYC20181020</strain>
        <tissue evidence="4">Muscle</tissue>
    </source>
</reference>
<feature type="repeat" description="ANK" evidence="3">
    <location>
        <begin position="70"/>
        <end position="102"/>
    </location>
</feature>
<protein>
    <submittedName>
        <fullName evidence="4">Uncharacterized protein</fullName>
    </submittedName>
</protein>
<dbReference type="Gene3D" id="1.25.40.20">
    <property type="entry name" value="Ankyrin repeat-containing domain"/>
    <property type="match status" value="1"/>
</dbReference>
<dbReference type="InterPro" id="IPR036770">
    <property type="entry name" value="Ankyrin_rpt-contain_sf"/>
</dbReference>
<evidence type="ECO:0000256" key="3">
    <source>
        <dbReference type="PROSITE-ProRule" id="PRU00023"/>
    </source>
</evidence>
<evidence type="ECO:0000313" key="5">
    <source>
        <dbReference type="Proteomes" id="UP000424527"/>
    </source>
</evidence>